<comment type="caution">
    <text evidence="1">The sequence shown here is derived from an EMBL/GenBank/DDBJ whole genome shotgun (WGS) entry which is preliminary data.</text>
</comment>
<dbReference type="EMBL" id="JAAORB010000013">
    <property type="protein sequence ID" value="NHQ74554.1"/>
    <property type="molecule type" value="Genomic_DNA"/>
</dbReference>
<gene>
    <name evidence="1" type="ORF">HAT86_08765</name>
</gene>
<dbReference type="InterPro" id="IPR038573">
    <property type="entry name" value="BrnT_sf"/>
</dbReference>
<dbReference type="Gene3D" id="3.10.450.530">
    <property type="entry name" value="Ribonuclease toxin, BrnT, of type II toxin-antitoxin system"/>
    <property type="match status" value="1"/>
</dbReference>
<dbReference type="RefSeq" id="WP_167195971.1">
    <property type="nucleotide sequence ID" value="NZ_JAAORB010000013.1"/>
</dbReference>
<name>A0A967EKK3_9RHOB</name>
<dbReference type="Proteomes" id="UP000639775">
    <property type="component" value="Unassembled WGS sequence"/>
</dbReference>
<evidence type="ECO:0000313" key="2">
    <source>
        <dbReference type="Proteomes" id="UP000639775"/>
    </source>
</evidence>
<keyword evidence="2" id="KW-1185">Reference proteome</keyword>
<dbReference type="AlphaFoldDB" id="A0A967EKK3"/>
<dbReference type="InterPro" id="IPR007460">
    <property type="entry name" value="BrnT_toxin"/>
</dbReference>
<dbReference type="Pfam" id="PF04365">
    <property type="entry name" value="BrnT_toxin"/>
    <property type="match status" value="1"/>
</dbReference>
<reference evidence="1" key="1">
    <citation type="submission" date="2020-03" db="EMBL/GenBank/DDBJ databases">
        <title>Roseovarius gahaiensis sp. nov., isolated from Gahai Saline Lake, China.</title>
        <authorList>
            <person name="Sun X."/>
        </authorList>
    </citation>
    <scope>NUCLEOTIDE SEQUENCE</scope>
    <source>
        <strain evidence="1">GH877</strain>
    </source>
</reference>
<accession>A0A967EKK3</accession>
<sequence length="90" mass="10456">MDLEFDAERNAANRAKHGVSLAEAVKLEMLAVLEDDRFDYGEPRYRAWGVIDGVYFALAFTIRGEKIRPISLRRAHAKEIKRYVTDQEER</sequence>
<protein>
    <submittedName>
        <fullName evidence="1">BrnT family toxin</fullName>
    </submittedName>
</protein>
<organism evidence="1 2">
    <name type="scientific">Roseovarius gahaiensis</name>
    <dbReference type="NCBI Taxonomy" id="2716691"/>
    <lineage>
        <taxon>Bacteria</taxon>
        <taxon>Pseudomonadati</taxon>
        <taxon>Pseudomonadota</taxon>
        <taxon>Alphaproteobacteria</taxon>
        <taxon>Rhodobacterales</taxon>
        <taxon>Roseobacteraceae</taxon>
        <taxon>Roseovarius</taxon>
    </lineage>
</organism>
<evidence type="ECO:0000313" key="1">
    <source>
        <dbReference type="EMBL" id="NHQ74554.1"/>
    </source>
</evidence>
<proteinExistence type="predicted"/>